<protein>
    <submittedName>
        <fullName evidence="1">Uncharacterized protein</fullName>
    </submittedName>
</protein>
<dbReference type="EMBL" id="JAGGKG010000003">
    <property type="protein sequence ID" value="MBP1904354.1"/>
    <property type="molecule type" value="Genomic_DNA"/>
</dbReference>
<dbReference type="Proteomes" id="UP001519272">
    <property type="component" value="Unassembled WGS sequence"/>
</dbReference>
<accession>A0ABS4FP54</accession>
<name>A0ABS4FP54_9BACL</name>
<reference evidence="1 2" key="1">
    <citation type="submission" date="2021-03" db="EMBL/GenBank/DDBJ databases">
        <title>Genomic Encyclopedia of Type Strains, Phase IV (KMG-IV): sequencing the most valuable type-strain genomes for metagenomic binning, comparative biology and taxonomic classification.</title>
        <authorList>
            <person name="Goeker M."/>
        </authorList>
    </citation>
    <scope>NUCLEOTIDE SEQUENCE [LARGE SCALE GENOMIC DNA]</scope>
    <source>
        <strain evidence="1 2">DSM 14349</strain>
    </source>
</reference>
<proteinExistence type="predicted"/>
<organism evidence="1 2">
    <name type="scientific">Paenibacillus turicensis</name>
    <dbReference type="NCBI Taxonomy" id="160487"/>
    <lineage>
        <taxon>Bacteria</taxon>
        <taxon>Bacillati</taxon>
        <taxon>Bacillota</taxon>
        <taxon>Bacilli</taxon>
        <taxon>Bacillales</taxon>
        <taxon>Paenibacillaceae</taxon>
        <taxon>Paenibacillus</taxon>
    </lineage>
</organism>
<comment type="caution">
    <text evidence="1">The sequence shown here is derived from an EMBL/GenBank/DDBJ whole genome shotgun (WGS) entry which is preliminary data.</text>
</comment>
<sequence length="46" mass="5331">MTGCVSQLSHALYNSFQSRAYYLLNMLEGKLAKQLHKHDFVFIKKA</sequence>
<evidence type="ECO:0000313" key="1">
    <source>
        <dbReference type="EMBL" id="MBP1904354.1"/>
    </source>
</evidence>
<gene>
    <name evidence="1" type="ORF">J2Z32_000971</name>
</gene>
<keyword evidence="2" id="KW-1185">Reference proteome</keyword>
<evidence type="ECO:0000313" key="2">
    <source>
        <dbReference type="Proteomes" id="UP001519272"/>
    </source>
</evidence>